<evidence type="ECO:0000313" key="11">
    <source>
        <dbReference type="EMBL" id="QGZ89986.1"/>
    </source>
</evidence>
<evidence type="ECO:0000313" key="12">
    <source>
        <dbReference type="Proteomes" id="UP000438345"/>
    </source>
</evidence>
<dbReference type="AlphaFoldDB" id="A0A857D346"/>
<evidence type="ECO:0000256" key="5">
    <source>
        <dbReference type="ARBA" id="ARBA00022759"/>
    </source>
</evidence>
<dbReference type="PIRSF" id="PIRSF032582">
    <property type="entry name" value="Cas2"/>
    <property type="match status" value="1"/>
</dbReference>
<protein>
    <recommendedName>
        <fullName evidence="9">CRISPR-associated endoribonuclease Cas2</fullName>
        <ecNumber evidence="9">3.1.-.-</ecNumber>
    </recommendedName>
</protein>
<dbReference type="EC" id="3.1.-.-" evidence="9"/>
<organism evidence="11 12">
    <name type="scientific">Microcystis aeruginosa FD4</name>
    <dbReference type="NCBI Taxonomy" id="2686288"/>
    <lineage>
        <taxon>Bacteria</taxon>
        <taxon>Bacillati</taxon>
        <taxon>Cyanobacteriota</taxon>
        <taxon>Cyanophyceae</taxon>
        <taxon>Oscillatoriophycideae</taxon>
        <taxon>Chroococcales</taxon>
        <taxon>Microcystaceae</taxon>
        <taxon>Microcystis</taxon>
    </lineage>
</organism>
<keyword evidence="6 9" id="KW-0378">Hydrolase</keyword>
<comment type="subunit">
    <text evidence="9">Homodimer, forms a heterotetramer with a Cas1 homodimer.</text>
</comment>
<comment type="function">
    <text evidence="9">CRISPR (clustered regularly interspaced short palindromic repeat), is an adaptive immune system that provides protection against mobile genetic elements (viruses, transposable elements and conjugative plasmids). CRISPR clusters contain sequences complementary to antecedent mobile elements and target invading nucleic acids. CRISPR clusters are transcribed and processed into CRISPR RNA (crRNA). Functions as a ssRNA-specific endoribonuclease. Involved in the integration of spacer DNA into the CRISPR cassette.</text>
</comment>
<gene>
    <name evidence="9 11" type="primary">cas2</name>
    <name evidence="11" type="ORF">GQR42_10815</name>
</gene>
<keyword evidence="3 9" id="KW-0540">Nuclease</keyword>
<proteinExistence type="inferred from homology"/>
<dbReference type="PANTHER" id="PTHR34405:SF3">
    <property type="entry name" value="CRISPR-ASSOCIATED ENDORIBONUCLEASE CAS2 3"/>
    <property type="match status" value="1"/>
</dbReference>
<feature type="binding site" evidence="9">
    <location>
        <position position="8"/>
    </location>
    <ligand>
        <name>Mg(2+)</name>
        <dbReference type="ChEBI" id="CHEBI:18420"/>
        <note>catalytic</note>
    </ligand>
</feature>
<keyword evidence="4 9" id="KW-0479">Metal-binding</keyword>
<dbReference type="GO" id="GO:0046872">
    <property type="term" value="F:metal ion binding"/>
    <property type="evidence" value="ECO:0007669"/>
    <property type="project" value="UniProtKB-UniRule"/>
</dbReference>
<dbReference type="InterPro" id="IPR019199">
    <property type="entry name" value="Virulence_VapD/CRISPR_Cas2"/>
</dbReference>
<comment type="similarity">
    <text evidence="2 9 10">Belongs to the CRISPR-associated endoribonuclease Cas2 protein family.</text>
</comment>
<keyword evidence="7 9" id="KW-0460">Magnesium</keyword>
<dbReference type="Pfam" id="PF09827">
    <property type="entry name" value="CRISPR_Cas2"/>
    <property type="match status" value="1"/>
</dbReference>
<dbReference type="RefSeq" id="WP_158199984.1">
    <property type="nucleotide sequence ID" value="NZ_CP046973.1"/>
</dbReference>
<evidence type="ECO:0000256" key="9">
    <source>
        <dbReference type="HAMAP-Rule" id="MF_01471"/>
    </source>
</evidence>
<dbReference type="InterPro" id="IPR021127">
    <property type="entry name" value="CRISPR_associated_Cas2"/>
</dbReference>
<dbReference type="PANTHER" id="PTHR34405">
    <property type="entry name" value="CRISPR-ASSOCIATED ENDORIBONUCLEASE CAS2"/>
    <property type="match status" value="1"/>
</dbReference>
<evidence type="ECO:0000256" key="10">
    <source>
        <dbReference type="PIRNR" id="PIRNR032582"/>
    </source>
</evidence>
<evidence type="ECO:0000256" key="7">
    <source>
        <dbReference type="ARBA" id="ARBA00022842"/>
    </source>
</evidence>
<dbReference type="SUPFAM" id="SSF143430">
    <property type="entry name" value="TTP0101/SSO1404-like"/>
    <property type="match status" value="1"/>
</dbReference>
<dbReference type="Proteomes" id="UP000438345">
    <property type="component" value="Chromosome"/>
</dbReference>
<evidence type="ECO:0000256" key="3">
    <source>
        <dbReference type="ARBA" id="ARBA00022722"/>
    </source>
</evidence>
<name>A0A857D346_MICAE</name>
<dbReference type="CDD" id="cd09725">
    <property type="entry name" value="Cas2_I_II_III"/>
    <property type="match status" value="1"/>
</dbReference>
<dbReference type="GO" id="GO:0004521">
    <property type="term" value="F:RNA endonuclease activity"/>
    <property type="evidence" value="ECO:0007669"/>
    <property type="project" value="UniProtKB-UniRule"/>
</dbReference>
<evidence type="ECO:0000256" key="8">
    <source>
        <dbReference type="ARBA" id="ARBA00023118"/>
    </source>
</evidence>
<dbReference type="GO" id="GO:0016787">
    <property type="term" value="F:hydrolase activity"/>
    <property type="evidence" value="ECO:0007669"/>
    <property type="project" value="UniProtKB-KW"/>
</dbReference>
<sequence length="91" mass="10433">MLVVVIYDIPDDKRRDKLATFLEGYGRRVQKSAFECFLSLDQMRKLYAKVVERVNPQEDDVRFYGISEEAVSRVLVIGGSPPQPPPTVYII</sequence>
<dbReference type="EMBL" id="CP046973">
    <property type="protein sequence ID" value="QGZ89986.1"/>
    <property type="molecule type" value="Genomic_DNA"/>
</dbReference>
<evidence type="ECO:0000256" key="4">
    <source>
        <dbReference type="ARBA" id="ARBA00022723"/>
    </source>
</evidence>
<dbReference type="GO" id="GO:0051607">
    <property type="term" value="P:defense response to virus"/>
    <property type="evidence" value="ECO:0007669"/>
    <property type="project" value="UniProtKB-UniRule"/>
</dbReference>
<comment type="cofactor">
    <cofactor evidence="1 9">
        <name>Mg(2+)</name>
        <dbReference type="ChEBI" id="CHEBI:18420"/>
    </cofactor>
</comment>
<keyword evidence="8 9" id="KW-0051">Antiviral defense</keyword>
<accession>A0A857D346</accession>
<evidence type="ECO:0000256" key="1">
    <source>
        <dbReference type="ARBA" id="ARBA00001946"/>
    </source>
</evidence>
<reference evidence="11 12" key="1">
    <citation type="submission" date="2019-12" db="EMBL/GenBank/DDBJ databases">
        <title>Complete genome sequence of Microcystis aeruginosa strain FD4.</title>
        <authorList>
            <person name="Urakawa H."/>
        </authorList>
    </citation>
    <scope>NUCLEOTIDE SEQUENCE [LARGE SCALE GENOMIC DNA]</scope>
    <source>
        <strain evidence="11 12">FD4</strain>
    </source>
</reference>
<evidence type="ECO:0000256" key="6">
    <source>
        <dbReference type="ARBA" id="ARBA00022801"/>
    </source>
</evidence>
<dbReference type="GO" id="GO:0043571">
    <property type="term" value="P:maintenance of CRISPR repeat elements"/>
    <property type="evidence" value="ECO:0007669"/>
    <property type="project" value="UniProtKB-UniRule"/>
</dbReference>
<dbReference type="NCBIfam" id="TIGR01573">
    <property type="entry name" value="cas2"/>
    <property type="match status" value="1"/>
</dbReference>
<keyword evidence="5 9" id="KW-0255">Endonuclease</keyword>
<evidence type="ECO:0000256" key="2">
    <source>
        <dbReference type="ARBA" id="ARBA00009959"/>
    </source>
</evidence>
<dbReference type="HAMAP" id="MF_01471">
    <property type="entry name" value="Cas2"/>
    <property type="match status" value="1"/>
</dbReference>
<dbReference type="Gene3D" id="3.30.70.240">
    <property type="match status" value="1"/>
</dbReference>